<feature type="compositionally biased region" description="Basic residues" evidence="1">
    <location>
        <begin position="136"/>
        <end position="147"/>
    </location>
</feature>
<dbReference type="Proteomes" id="UP001465976">
    <property type="component" value="Unassembled WGS sequence"/>
</dbReference>
<evidence type="ECO:0000256" key="1">
    <source>
        <dbReference type="SAM" id="MobiDB-lite"/>
    </source>
</evidence>
<feature type="compositionally biased region" description="Basic and acidic residues" evidence="1">
    <location>
        <begin position="62"/>
        <end position="75"/>
    </location>
</feature>
<accession>A0ABR3F598</accession>
<dbReference type="EMBL" id="JBAHYK010000944">
    <property type="protein sequence ID" value="KAL0570384.1"/>
    <property type="molecule type" value="Genomic_DNA"/>
</dbReference>
<evidence type="ECO:0000313" key="2">
    <source>
        <dbReference type="EMBL" id="KAL0570384.1"/>
    </source>
</evidence>
<gene>
    <name evidence="2" type="ORF">V5O48_011574</name>
</gene>
<organism evidence="2 3">
    <name type="scientific">Marasmius crinis-equi</name>
    <dbReference type="NCBI Taxonomy" id="585013"/>
    <lineage>
        <taxon>Eukaryota</taxon>
        <taxon>Fungi</taxon>
        <taxon>Dikarya</taxon>
        <taxon>Basidiomycota</taxon>
        <taxon>Agaricomycotina</taxon>
        <taxon>Agaricomycetes</taxon>
        <taxon>Agaricomycetidae</taxon>
        <taxon>Agaricales</taxon>
        <taxon>Marasmiineae</taxon>
        <taxon>Marasmiaceae</taxon>
        <taxon>Marasmius</taxon>
    </lineage>
</organism>
<keyword evidence="3" id="KW-1185">Reference proteome</keyword>
<reference evidence="2 3" key="1">
    <citation type="submission" date="2024-02" db="EMBL/GenBank/DDBJ databases">
        <title>A draft genome for the cacao thread blight pathogen Marasmius crinis-equi.</title>
        <authorList>
            <person name="Cohen S.P."/>
            <person name="Baruah I.K."/>
            <person name="Amoako-Attah I."/>
            <person name="Bukari Y."/>
            <person name="Meinhardt L.W."/>
            <person name="Bailey B.A."/>
        </authorList>
    </citation>
    <scope>NUCLEOTIDE SEQUENCE [LARGE SCALE GENOMIC DNA]</scope>
    <source>
        <strain evidence="2 3">GH-76</strain>
    </source>
</reference>
<feature type="region of interest" description="Disordered" evidence="1">
    <location>
        <begin position="55"/>
        <end position="79"/>
    </location>
</feature>
<comment type="caution">
    <text evidence="2">The sequence shown here is derived from an EMBL/GenBank/DDBJ whole genome shotgun (WGS) entry which is preliminary data.</text>
</comment>
<feature type="region of interest" description="Disordered" evidence="1">
    <location>
        <begin position="136"/>
        <end position="158"/>
    </location>
</feature>
<sequence>MPARRIFEGQRGDFLRSKCEDYAKAKANRTAKDCTAVIQLELPLDVERTQEELDAVNDDVLLPERSDPESKKDTMAEEEYSQAVREFKQYQKDLSTRKRQIENRLKDDYEKAHATKMKGSDKKHLSDLLVELTIRKKKAQSKGKHRRDSAQQAWIANKDNHARVRQIFEQCKSKEKPKHNEVPNFYNKVVREEFAKLSQEEKQKWERRAKDKHKKEIELWKEKRDCKPLELPEDRQA</sequence>
<proteinExistence type="predicted"/>
<name>A0ABR3F598_9AGAR</name>
<evidence type="ECO:0000313" key="3">
    <source>
        <dbReference type="Proteomes" id="UP001465976"/>
    </source>
</evidence>
<protein>
    <submittedName>
        <fullName evidence="2">Uncharacterized protein</fullName>
    </submittedName>
</protein>